<dbReference type="EMBL" id="GG663369">
    <property type="protein sequence ID" value="EEH06467.1"/>
    <property type="molecule type" value="Genomic_DNA"/>
</dbReference>
<dbReference type="VEuPathDB" id="FungiDB:I7I50_03355"/>
<evidence type="ECO:0008006" key="7">
    <source>
        <dbReference type="Google" id="ProtNLM"/>
    </source>
</evidence>
<dbReference type="GO" id="GO:0007186">
    <property type="term" value="P:G protein-coupled receptor signaling pathway"/>
    <property type="evidence" value="ECO:0007669"/>
    <property type="project" value="TreeGrafter"/>
</dbReference>
<keyword evidence="3" id="KW-0143">Chaperone</keyword>
<organism evidence="5 6">
    <name type="scientific">Ajellomyces capsulatus (strain G186AR / H82 / ATCC MYA-2454 / RMSCC 2432)</name>
    <name type="common">Darling's disease fungus</name>
    <name type="synonym">Histoplasma capsulatum</name>
    <dbReference type="NCBI Taxonomy" id="447093"/>
    <lineage>
        <taxon>Eukaryota</taxon>
        <taxon>Fungi</taxon>
        <taxon>Dikarya</taxon>
        <taxon>Ascomycota</taxon>
        <taxon>Pezizomycotina</taxon>
        <taxon>Eurotiomycetes</taxon>
        <taxon>Eurotiomycetidae</taxon>
        <taxon>Onygenales</taxon>
        <taxon>Ajellomycetaceae</taxon>
        <taxon>Histoplasma</taxon>
    </lineage>
</organism>
<comment type="similarity">
    <text evidence="1">Belongs to the synembryn family.</text>
</comment>
<dbReference type="Pfam" id="PF10165">
    <property type="entry name" value="Ric8"/>
    <property type="match status" value="1"/>
</dbReference>
<dbReference type="InterPro" id="IPR019318">
    <property type="entry name" value="Gua_nucleotide_exch_fac_Ric8"/>
</dbReference>
<dbReference type="InParanoid" id="C0NQJ5"/>
<dbReference type="AlphaFoldDB" id="C0NQJ5"/>
<evidence type="ECO:0000256" key="2">
    <source>
        <dbReference type="ARBA" id="ARBA00022658"/>
    </source>
</evidence>
<dbReference type="PANTHER" id="PTHR12425:SF5">
    <property type="entry name" value="SYNEMBRYN"/>
    <property type="match status" value="1"/>
</dbReference>
<dbReference type="GO" id="GO:0005737">
    <property type="term" value="C:cytoplasm"/>
    <property type="evidence" value="ECO:0007669"/>
    <property type="project" value="TreeGrafter"/>
</dbReference>
<dbReference type="HOGENOM" id="CLU_015532_0_0_1"/>
<dbReference type="InterPro" id="IPR016024">
    <property type="entry name" value="ARM-type_fold"/>
</dbReference>
<gene>
    <name evidence="5" type="ORF">HCBG_05783</name>
</gene>
<dbReference type="GeneID" id="69038799"/>
<evidence type="ECO:0000256" key="4">
    <source>
        <dbReference type="SAM" id="MobiDB-lite"/>
    </source>
</evidence>
<name>C0NQJ5_AJECG</name>
<protein>
    <recommendedName>
        <fullName evidence="7">Synembryn</fullName>
    </recommendedName>
</protein>
<dbReference type="SUPFAM" id="SSF48371">
    <property type="entry name" value="ARM repeat"/>
    <property type="match status" value="1"/>
</dbReference>
<feature type="region of interest" description="Disordered" evidence="4">
    <location>
        <begin position="470"/>
        <end position="500"/>
    </location>
</feature>
<dbReference type="Proteomes" id="UP000001631">
    <property type="component" value="Unassembled WGS sequence"/>
</dbReference>
<dbReference type="GO" id="GO:0001965">
    <property type="term" value="F:G-protein alpha-subunit binding"/>
    <property type="evidence" value="ECO:0007669"/>
    <property type="project" value="TreeGrafter"/>
</dbReference>
<evidence type="ECO:0000256" key="3">
    <source>
        <dbReference type="ARBA" id="ARBA00023186"/>
    </source>
</evidence>
<reference evidence="5" key="1">
    <citation type="submission" date="2009-02" db="EMBL/GenBank/DDBJ databases">
        <title>The Genome Sequence of Ajellomyces capsulatus strain G186AR.</title>
        <authorList>
            <consortium name="The Broad Institute Genome Sequencing Platform"/>
            <person name="Champion M."/>
            <person name="Cuomo C."/>
            <person name="Ma L.-J."/>
            <person name="Henn M.R."/>
            <person name="Sil A."/>
            <person name="Goldman B."/>
            <person name="Young S.K."/>
            <person name="Kodira C.D."/>
            <person name="Zeng Q."/>
            <person name="Koehrsen M."/>
            <person name="Alvarado L."/>
            <person name="Berlin A."/>
            <person name="Borenstein D."/>
            <person name="Chen Z."/>
            <person name="Engels R."/>
            <person name="Freedman E."/>
            <person name="Gellesch M."/>
            <person name="Goldberg J."/>
            <person name="Griggs A."/>
            <person name="Gujja S."/>
            <person name="Heiman D."/>
            <person name="Hepburn T."/>
            <person name="Howarth C."/>
            <person name="Jen D."/>
            <person name="Larson L."/>
            <person name="Lewis B."/>
            <person name="Mehta T."/>
            <person name="Park D."/>
            <person name="Pearson M."/>
            <person name="Roberts A."/>
            <person name="Saif S."/>
            <person name="Shea T."/>
            <person name="Shenoy N."/>
            <person name="Sisk P."/>
            <person name="Stolte C."/>
            <person name="Sykes S."/>
            <person name="Walk T."/>
            <person name="White J."/>
            <person name="Yandava C."/>
            <person name="Klein B."/>
            <person name="McEwen J.G."/>
            <person name="Puccia R."/>
            <person name="Goldman G.H."/>
            <person name="Felipe M.S."/>
            <person name="Nino-Vega G."/>
            <person name="San-Blas G."/>
            <person name="Taylor J."/>
            <person name="Mendoza L."/>
            <person name="Galagan J."/>
            <person name="Nusbaum C."/>
            <person name="Birren B."/>
        </authorList>
    </citation>
    <scope>NUCLEOTIDE SEQUENCE</scope>
    <source>
        <strain evidence="5">G186AR</strain>
    </source>
</reference>
<evidence type="ECO:0000313" key="6">
    <source>
        <dbReference type="Proteomes" id="UP000001631"/>
    </source>
</evidence>
<evidence type="ECO:0000313" key="5">
    <source>
        <dbReference type="EMBL" id="EEH06467.1"/>
    </source>
</evidence>
<dbReference type="RefSeq" id="XP_045286948.1">
    <property type="nucleotide sequence ID" value="XM_045432832.1"/>
</dbReference>
<dbReference type="PANTHER" id="PTHR12425">
    <property type="entry name" value="SYNEMBRYN"/>
    <property type="match status" value="1"/>
</dbReference>
<accession>C0NQJ5</accession>
<sequence length="537" mass="60054">MATPAVLAVETSCLNAEKTLAAQFGSRGSWEQNVSAVGVQGTSTHCPCVTVFLPPFLWQDRVFRSVFLMIHPLNTQKTRGGIAIGKITCQGYKNKPFSSFSTYRDSPAASNPWTETGKCRQHVFKRGTIGEKKEGGIKVLAYYGFDVKSSTVSREALRCLANALLLEPSMRQIFVDLGYGPNLADRLKEENSDDEFLASRLLFLATYDTDLDFDKLFDNNNLGEYINNHIYRHSKRFSKARKKKLDQMDELALSETLKLMFNITNFYPHRVDAFSPSIPYILKILSRIEIPTPPLQAPVNYLINSLLNLDLEAKKSKHFGTNPLFPKFDQNCNVDKLINILDQAVAMHKPQHLESLAVPLLTLLRKIYSFAPEGPKKYMEWLLLPEDDDHDLPIGKSNTLSSRLLRLSTSPVAPSLREGISALMFELSGSDATDFVRNVGYGFAAGFLMSHDMPVPETAKEAFSTSAGGLDPNLNPITGQRWDAEPQDGGPEMTEEEKEREAERLFILFERLKATGVVDVENPVSAALQTGRFEELD</sequence>
<dbReference type="GO" id="GO:0005085">
    <property type="term" value="F:guanyl-nucleotide exchange factor activity"/>
    <property type="evidence" value="ECO:0007669"/>
    <property type="project" value="UniProtKB-KW"/>
</dbReference>
<keyword evidence="2" id="KW-0344">Guanine-nucleotide releasing factor</keyword>
<keyword evidence="6" id="KW-1185">Reference proteome</keyword>
<evidence type="ECO:0000256" key="1">
    <source>
        <dbReference type="ARBA" id="ARBA00009049"/>
    </source>
</evidence>
<proteinExistence type="inferred from homology"/>